<protein>
    <submittedName>
        <fullName evidence="3 4">Uncharacterized protein</fullName>
    </submittedName>
</protein>
<dbReference type="AlphaFoldDB" id="A0A2K2DF73"/>
<dbReference type="Proteomes" id="UP000008810">
    <property type="component" value="Chromosome 2"/>
</dbReference>
<sequence length="165" mass="17558">MEKGHASHSFFSLLHLFLTAARLSARALPVSIYSHWSLPPSASSLTSSMTRRPATARAAPPLDPLPSPPAATTGSGLDATAGDELFRGLQYVLGTFGGEYAKHQGGAARRWCAAGHHLQAPRILEYFPCSVYVLARLEIGKFWAPLGTGVGHDWNGGIENLGHNG</sequence>
<proteinExistence type="predicted"/>
<reference evidence="4" key="3">
    <citation type="submission" date="2018-08" db="UniProtKB">
        <authorList>
            <consortium name="EnsemblPlants"/>
        </authorList>
    </citation>
    <scope>IDENTIFICATION</scope>
    <source>
        <strain evidence="4">cv. Bd21</strain>
    </source>
</reference>
<accession>A0A2K2DF73</accession>
<dbReference type="InParanoid" id="A0A2K2DF73"/>
<keyword evidence="2" id="KW-0732">Signal</keyword>
<dbReference type="EMBL" id="CM000881">
    <property type="protein sequence ID" value="PNT72923.1"/>
    <property type="molecule type" value="Genomic_DNA"/>
</dbReference>
<evidence type="ECO:0000256" key="2">
    <source>
        <dbReference type="SAM" id="SignalP"/>
    </source>
</evidence>
<name>A0A2K2DF73_BRADI</name>
<organism evidence="3">
    <name type="scientific">Brachypodium distachyon</name>
    <name type="common">Purple false brome</name>
    <name type="synonym">Trachynia distachya</name>
    <dbReference type="NCBI Taxonomy" id="15368"/>
    <lineage>
        <taxon>Eukaryota</taxon>
        <taxon>Viridiplantae</taxon>
        <taxon>Streptophyta</taxon>
        <taxon>Embryophyta</taxon>
        <taxon>Tracheophyta</taxon>
        <taxon>Spermatophyta</taxon>
        <taxon>Magnoliopsida</taxon>
        <taxon>Liliopsida</taxon>
        <taxon>Poales</taxon>
        <taxon>Poaceae</taxon>
        <taxon>BOP clade</taxon>
        <taxon>Pooideae</taxon>
        <taxon>Stipodae</taxon>
        <taxon>Brachypodieae</taxon>
        <taxon>Brachypodium</taxon>
    </lineage>
</organism>
<evidence type="ECO:0000313" key="5">
    <source>
        <dbReference type="Proteomes" id="UP000008810"/>
    </source>
</evidence>
<feature type="compositionally biased region" description="Low complexity" evidence="1">
    <location>
        <begin position="41"/>
        <end position="60"/>
    </location>
</feature>
<reference evidence="3" key="2">
    <citation type="submission" date="2017-06" db="EMBL/GenBank/DDBJ databases">
        <title>WGS assembly of Brachypodium distachyon.</title>
        <authorList>
            <consortium name="The International Brachypodium Initiative"/>
            <person name="Lucas S."/>
            <person name="Harmon-Smith M."/>
            <person name="Lail K."/>
            <person name="Tice H."/>
            <person name="Grimwood J."/>
            <person name="Bruce D."/>
            <person name="Barry K."/>
            <person name="Shu S."/>
            <person name="Lindquist E."/>
            <person name="Wang M."/>
            <person name="Pitluck S."/>
            <person name="Vogel J.P."/>
            <person name="Garvin D.F."/>
            <person name="Mockler T.C."/>
            <person name="Schmutz J."/>
            <person name="Rokhsar D."/>
            <person name="Bevan M.W."/>
        </authorList>
    </citation>
    <scope>NUCLEOTIDE SEQUENCE</scope>
    <source>
        <strain evidence="3">Bd21</strain>
    </source>
</reference>
<gene>
    <name evidence="3" type="ORF">BRADI_2g50963v3</name>
</gene>
<feature type="region of interest" description="Disordered" evidence="1">
    <location>
        <begin position="41"/>
        <end position="77"/>
    </location>
</feature>
<evidence type="ECO:0000256" key="1">
    <source>
        <dbReference type="SAM" id="MobiDB-lite"/>
    </source>
</evidence>
<evidence type="ECO:0000313" key="3">
    <source>
        <dbReference type="EMBL" id="PNT72923.1"/>
    </source>
</evidence>
<feature type="signal peptide" evidence="2">
    <location>
        <begin position="1"/>
        <end position="27"/>
    </location>
</feature>
<dbReference type="Gramene" id="PNT72923">
    <property type="protein sequence ID" value="PNT72923"/>
    <property type="gene ID" value="BRADI_2g50963v3"/>
</dbReference>
<dbReference type="EnsemblPlants" id="PNT72923">
    <property type="protein sequence ID" value="PNT72923"/>
    <property type="gene ID" value="BRADI_2g50963v3"/>
</dbReference>
<reference evidence="3 4" key="1">
    <citation type="journal article" date="2010" name="Nature">
        <title>Genome sequencing and analysis of the model grass Brachypodium distachyon.</title>
        <authorList>
            <consortium name="International Brachypodium Initiative"/>
        </authorList>
    </citation>
    <scope>NUCLEOTIDE SEQUENCE [LARGE SCALE GENOMIC DNA]</scope>
    <source>
        <strain evidence="3 4">Bd21</strain>
    </source>
</reference>
<keyword evidence="5" id="KW-1185">Reference proteome</keyword>
<feature type="chain" id="PRO_5033312249" evidence="2">
    <location>
        <begin position="28"/>
        <end position="165"/>
    </location>
</feature>
<evidence type="ECO:0000313" key="4">
    <source>
        <dbReference type="EnsemblPlants" id="PNT72923"/>
    </source>
</evidence>